<feature type="transmembrane region" description="Helical" evidence="1">
    <location>
        <begin position="46"/>
        <end position="65"/>
    </location>
</feature>
<dbReference type="EMBL" id="JBBPBN010000035">
    <property type="protein sequence ID" value="KAK9002456.1"/>
    <property type="molecule type" value="Genomic_DNA"/>
</dbReference>
<accession>A0ABR2QP81</accession>
<gene>
    <name evidence="2" type="ORF">V6N11_025134</name>
</gene>
<evidence type="ECO:0000313" key="3">
    <source>
        <dbReference type="Proteomes" id="UP001396334"/>
    </source>
</evidence>
<name>A0ABR2QP81_9ROSI</name>
<keyword evidence="1" id="KW-0812">Transmembrane</keyword>
<reference evidence="2 3" key="1">
    <citation type="journal article" date="2024" name="G3 (Bethesda)">
        <title>Genome assembly of Hibiscus sabdariffa L. provides insights into metabolisms of medicinal natural products.</title>
        <authorList>
            <person name="Kim T."/>
        </authorList>
    </citation>
    <scope>NUCLEOTIDE SEQUENCE [LARGE SCALE GENOMIC DNA]</scope>
    <source>
        <strain evidence="2">TK-2024</strain>
        <tissue evidence="2">Old leaves</tissue>
    </source>
</reference>
<keyword evidence="1" id="KW-0472">Membrane</keyword>
<comment type="caution">
    <text evidence="2">The sequence shown here is derived from an EMBL/GenBank/DDBJ whole genome shotgun (WGS) entry which is preliminary data.</text>
</comment>
<dbReference type="Proteomes" id="UP001396334">
    <property type="component" value="Unassembled WGS sequence"/>
</dbReference>
<evidence type="ECO:0000256" key="1">
    <source>
        <dbReference type="SAM" id="Phobius"/>
    </source>
</evidence>
<evidence type="ECO:0000313" key="2">
    <source>
        <dbReference type="EMBL" id="KAK9002456.1"/>
    </source>
</evidence>
<feature type="transmembrane region" description="Helical" evidence="1">
    <location>
        <begin position="159"/>
        <end position="184"/>
    </location>
</feature>
<organism evidence="2 3">
    <name type="scientific">Hibiscus sabdariffa</name>
    <name type="common">roselle</name>
    <dbReference type="NCBI Taxonomy" id="183260"/>
    <lineage>
        <taxon>Eukaryota</taxon>
        <taxon>Viridiplantae</taxon>
        <taxon>Streptophyta</taxon>
        <taxon>Embryophyta</taxon>
        <taxon>Tracheophyta</taxon>
        <taxon>Spermatophyta</taxon>
        <taxon>Magnoliopsida</taxon>
        <taxon>eudicotyledons</taxon>
        <taxon>Gunneridae</taxon>
        <taxon>Pentapetalae</taxon>
        <taxon>rosids</taxon>
        <taxon>malvids</taxon>
        <taxon>Malvales</taxon>
        <taxon>Malvaceae</taxon>
        <taxon>Malvoideae</taxon>
        <taxon>Hibiscus</taxon>
    </lineage>
</organism>
<protein>
    <submittedName>
        <fullName evidence="2">Uncharacterized protein</fullName>
    </submittedName>
</protein>
<proteinExistence type="predicted"/>
<sequence length="206" mass="22328">MVGLGSEIVPCSNNVVSWARSADLTNGYFKAVDHWGRRGGGSRCRWLVSIAAAIWSIWIAIYDMVFNDKKASVADLLFHSKLRALVWLKASLTGSIGDLEGWWDNQLSTIFSPLLQASARSTISWRLIFSVVGLTSPNLVGCGGVLSSGNGTIRAIFSGYVALSVRVVDFLVALPVTSSVLWILDPSRKDCEGGCVSYQLVSLRIT</sequence>
<feature type="transmembrane region" description="Helical" evidence="1">
    <location>
        <begin position="123"/>
        <end position="147"/>
    </location>
</feature>
<keyword evidence="3" id="KW-1185">Reference proteome</keyword>
<keyword evidence="1" id="KW-1133">Transmembrane helix</keyword>